<evidence type="ECO:0000259" key="9">
    <source>
        <dbReference type="Pfam" id="PF00884"/>
    </source>
</evidence>
<evidence type="ECO:0000313" key="10">
    <source>
        <dbReference type="EMBL" id="LAB71832.1"/>
    </source>
</evidence>
<evidence type="ECO:0000256" key="5">
    <source>
        <dbReference type="ARBA" id="ARBA00022837"/>
    </source>
</evidence>
<dbReference type="InterPro" id="IPR000917">
    <property type="entry name" value="Sulfatase_N"/>
</dbReference>
<dbReference type="Gene3D" id="3.30.1120.10">
    <property type="match status" value="1"/>
</dbReference>
<evidence type="ECO:0000256" key="3">
    <source>
        <dbReference type="ARBA" id="ARBA00022723"/>
    </source>
</evidence>
<feature type="signal peptide" evidence="8">
    <location>
        <begin position="1"/>
        <end position="21"/>
    </location>
</feature>
<keyword evidence="6" id="KW-0325">Glycoprotein</keyword>
<feature type="chain" id="PRO_5015130202" evidence="8">
    <location>
        <begin position="22"/>
        <end position="506"/>
    </location>
</feature>
<keyword evidence="5" id="KW-0106">Calcium</keyword>
<keyword evidence="8" id="KW-0732">Signal</keyword>
<dbReference type="AlphaFoldDB" id="A0A2P2ICV2"/>
<dbReference type="InterPro" id="IPR047115">
    <property type="entry name" value="ARSB"/>
</dbReference>
<dbReference type="InterPro" id="IPR024607">
    <property type="entry name" value="Sulfatase_CS"/>
</dbReference>
<dbReference type="PROSITE" id="PS00149">
    <property type="entry name" value="SULFATASE_2"/>
    <property type="match status" value="1"/>
</dbReference>
<dbReference type="Gene3D" id="3.40.720.10">
    <property type="entry name" value="Alkaline Phosphatase, subunit A"/>
    <property type="match status" value="1"/>
</dbReference>
<dbReference type="PANTHER" id="PTHR10342">
    <property type="entry name" value="ARYLSULFATASE"/>
    <property type="match status" value="1"/>
</dbReference>
<keyword evidence="3" id="KW-0479">Metal-binding</keyword>
<name>A0A2P2ICV2_9CRUS</name>
<dbReference type="SUPFAM" id="SSF53649">
    <property type="entry name" value="Alkaline phosphatase-like"/>
    <property type="match status" value="1"/>
</dbReference>
<dbReference type="CDD" id="cd16029">
    <property type="entry name" value="4-S"/>
    <property type="match status" value="1"/>
</dbReference>
<keyword evidence="4" id="KW-0378">Hydrolase</keyword>
<dbReference type="InterPro" id="IPR017850">
    <property type="entry name" value="Alkaline_phosphatase_core_sf"/>
</dbReference>
<dbReference type="PANTHER" id="PTHR10342:SF274">
    <property type="entry name" value="ARYLSULFATASE B"/>
    <property type="match status" value="1"/>
</dbReference>
<evidence type="ECO:0000256" key="7">
    <source>
        <dbReference type="SAM" id="MobiDB-lite"/>
    </source>
</evidence>
<feature type="region of interest" description="Disordered" evidence="7">
    <location>
        <begin position="413"/>
        <end position="436"/>
    </location>
</feature>
<comment type="similarity">
    <text evidence="2">Belongs to the sulfatase family.</text>
</comment>
<dbReference type="GO" id="GO:0046872">
    <property type="term" value="F:metal ion binding"/>
    <property type="evidence" value="ECO:0007669"/>
    <property type="project" value="UniProtKB-KW"/>
</dbReference>
<dbReference type="EMBL" id="IACF01006249">
    <property type="protein sequence ID" value="LAB71832.1"/>
    <property type="molecule type" value="mRNA"/>
</dbReference>
<proteinExistence type="evidence at transcript level"/>
<sequence>MSVTWLSVLLLSSVLEEPVSAQLDSSDKQESAQPHLILIVADDLGWNDISWHNSDVISPNLGQLAREGIILENSYVQPICSPTRSALMASRYPFTIGRQNNVIKPFCPTGLTLNTTILPQELKKLGYDTHIAGKWHLGYCKWEYTPTYRGFDTFHGFYHGAQDYYTHIRTDSMEADHVTTEGTGYDYRNNTEVDFASAGDYSTFVIADTVENIIMSRDPATPLFMYVPFQSVHNPMEVPEEYSNMYSNVTNHKRRMFLGMVTAMDDAVGQIVTALKSSGHYNNSVIVFTTDNGGPNNTANNWPLRGHKGSVWEGGTRGPAFIHSPLLSNPGTVSHRMVHVTDWYPTFVRLAGGSPPSDIDGVNQWEALNNNSLPPARDYFVYDIDRTDALVAAIRSGDYKLLVGDIGHDSYDPQSPGAGHPPAAVNTGGSCKQTAAGGDLPTMQLYNITGDPSEREDLSASQPSVVKDLWLRLQQEFSRYVTKDTPPDDAAADPKNFGGVWSPGWC</sequence>
<organism evidence="10">
    <name type="scientific">Hirondellea gigas</name>
    <dbReference type="NCBI Taxonomy" id="1518452"/>
    <lineage>
        <taxon>Eukaryota</taxon>
        <taxon>Metazoa</taxon>
        <taxon>Ecdysozoa</taxon>
        <taxon>Arthropoda</taxon>
        <taxon>Crustacea</taxon>
        <taxon>Multicrustacea</taxon>
        <taxon>Malacostraca</taxon>
        <taxon>Eumalacostraca</taxon>
        <taxon>Peracarida</taxon>
        <taxon>Amphipoda</taxon>
        <taxon>Amphilochidea</taxon>
        <taxon>Lysianassida</taxon>
        <taxon>Lysianassidira</taxon>
        <taxon>Lysianassoidea</taxon>
        <taxon>Lysianassidae</taxon>
        <taxon>Hirondellea</taxon>
    </lineage>
</organism>
<dbReference type="Pfam" id="PF00884">
    <property type="entry name" value="Sulfatase"/>
    <property type="match status" value="1"/>
</dbReference>
<evidence type="ECO:0000256" key="1">
    <source>
        <dbReference type="ARBA" id="ARBA00001913"/>
    </source>
</evidence>
<evidence type="ECO:0000256" key="2">
    <source>
        <dbReference type="ARBA" id="ARBA00008779"/>
    </source>
</evidence>
<evidence type="ECO:0000256" key="4">
    <source>
        <dbReference type="ARBA" id="ARBA00022801"/>
    </source>
</evidence>
<comment type="cofactor">
    <cofactor evidence="1">
        <name>Ca(2+)</name>
        <dbReference type="ChEBI" id="CHEBI:29108"/>
    </cofactor>
</comment>
<evidence type="ECO:0000256" key="8">
    <source>
        <dbReference type="SAM" id="SignalP"/>
    </source>
</evidence>
<dbReference type="GO" id="GO:0008484">
    <property type="term" value="F:sulfuric ester hydrolase activity"/>
    <property type="evidence" value="ECO:0007669"/>
    <property type="project" value="InterPro"/>
</dbReference>
<accession>A0A2P2ICV2</accession>
<evidence type="ECO:0000256" key="6">
    <source>
        <dbReference type="ARBA" id="ARBA00023180"/>
    </source>
</evidence>
<feature type="domain" description="Sulfatase N-terminal" evidence="9">
    <location>
        <begin position="34"/>
        <end position="352"/>
    </location>
</feature>
<protein>
    <submittedName>
        <fullName evidence="10">Arylsulfatase I-like</fullName>
    </submittedName>
</protein>
<reference evidence="10" key="1">
    <citation type="journal article" date="2018" name="Biosci. Biotechnol. Biochem.">
        <title>Polysaccharide hydrolase of the hadal zone amphipods Hirondellea gigas.</title>
        <authorList>
            <person name="Kobayashi H."/>
            <person name="Nagahama T."/>
            <person name="Arai W."/>
            <person name="Sasagawa Y."/>
            <person name="Umeda M."/>
            <person name="Hayashi T."/>
            <person name="Nikaido I."/>
            <person name="Watanabe H."/>
            <person name="Oguri K."/>
            <person name="Kitazato H."/>
            <person name="Fujioka K."/>
            <person name="Kido Y."/>
            <person name="Takami H."/>
        </authorList>
    </citation>
    <scope>NUCLEOTIDE SEQUENCE</scope>
    <source>
        <tissue evidence="10">Whole body</tissue>
    </source>
</reference>